<name>A0A835RKU5_VANPL</name>
<organism evidence="1 2">
    <name type="scientific">Vanilla planifolia</name>
    <name type="common">Vanilla</name>
    <dbReference type="NCBI Taxonomy" id="51239"/>
    <lineage>
        <taxon>Eukaryota</taxon>
        <taxon>Viridiplantae</taxon>
        <taxon>Streptophyta</taxon>
        <taxon>Embryophyta</taxon>
        <taxon>Tracheophyta</taxon>
        <taxon>Spermatophyta</taxon>
        <taxon>Magnoliopsida</taxon>
        <taxon>Liliopsida</taxon>
        <taxon>Asparagales</taxon>
        <taxon>Orchidaceae</taxon>
        <taxon>Vanilloideae</taxon>
        <taxon>Vanilleae</taxon>
        <taxon>Vanilla</taxon>
    </lineage>
</organism>
<evidence type="ECO:0000313" key="1">
    <source>
        <dbReference type="EMBL" id="KAG0493324.1"/>
    </source>
</evidence>
<evidence type="ECO:0000313" key="2">
    <source>
        <dbReference type="Proteomes" id="UP000639772"/>
    </source>
</evidence>
<dbReference type="EMBL" id="JADCNM010000002">
    <property type="protein sequence ID" value="KAG0493324.1"/>
    <property type="molecule type" value="Genomic_DNA"/>
</dbReference>
<dbReference type="AlphaFoldDB" id="A0A835RKU5"/>
<gene>
    <name evidence="1" type="ORF">HPP92_004318</name>
</gene>
<accession>A0A835RKU5</accession>
<sequence length="53" mass="5894">MEEKHGYWEGVTIGNGADASDLHKAIVKKDSLGKDAKNGSRQRKSIIFYRSLS</sequence>
<proteinExistence type="predicted"/>
<reference evidence="1 2" key="1">
    <citation type="journal article" date="2020" name="Nat. Food">
        <title>A phased Vanilla planifolia genome enables genetic improvement of flavour and production.</title>
        <authorList>
            <person name="Hasing T."/>
            <person name="Tang H."/>
            <person name="Brym M."/>
            <person name="Khazi F."/>
            <person name="Huang T."/>
            <person name="Chambers A.H."/>
        </authorList>
    </citation>
    <scope>NUCLEOTIDE SEQUENCE [LARGE SCALE GENOMIC DNA]</scope>
    <source>
        <tissue evidence="1">Leaf</tissue>
    </source>
</reference>
<comment type="caution">
    <text evidence="1">The sequence shown here is derived from an EMBL/GenBank/DDBJ whole genome shotgun (WGS) entry which is preliminary data.</text>
</comment>
<protein>
    <submittedName>
        <fullName evidence="1">Uncharacterized protein</fullName>
    </submittedName>
</protein>
<dbReference type="Proteomes" id="UP000639772">
    <property type="component" value="Unassembled WGS sequence"/>
</dbReference>